<feature type="non-terminal residue" evidence="2">
    <location>
        <position position="78"/>
    </location>
</feature>
<feature type="signal peptide" evidence="1">
    <location>
        <begin position="1"/>
        <end position="19"/>
    </location>
</feature>
<feature type="non-terminal residue" evidence="2">
    <location>
        <position position="1"/>
    </location>
</feature>
<name>A0AA38CGR2_TAXCH</name>
<organism evidence="2 3">
    <name type="scientific">Taxus chinensis</name>
    <name type="common">Chinese yew</name>
    <name type="synonym">Taxus wallichiana var. chinensis</name>
    <dbReference type="NCBI Taxonomy" id="29808"/>
    <lineage>
        <taxon>Eukaryota</taxon>
        <taxon>Viridiplantae</taxon>
        <taxon>Streptophyta</taxon>
        <taxon>Embryophyta</taxon>
        <taxon>Tracheophyta</taxon>
        <taxon>Spermatophyta</taxon>
        <taxon>Pinopsida</taxon>
        <taxon>Pinidae</taxon>
        <taxon>Conifers II</taxon>
        <taxon>Cupressales</taxon>
        <taxon>Taxaceae</taxon>
        <taxon>Taxus</taxon>
    </lineage>
</organism>
<gene>
    <name evidence="2" type="ORF">KI387_011828</name>
</gene>
<proteinExistence type="predicted"/>
<dbReference type="EMBL" id="JAHRHJ020000009">
    <property type="protein sequence ID" value="KAH9300245.1"/>
    <property type="molecule type" value="Genomic_DNA"/>
</dbReference>
<feature type="chain" id="PRO_5041202655" description="Secreted protein" evidence="1">
    <location>
        <begin position="20"/>
        <end position="78"/>
    </location>
</feature>
<evidence type="ECO:0000256" key="1">
    <source>
        <dbReference type="SAM" id="SignalP"/>
    </source>
</evidence>
<evidence type="ECO:0000313" key="2">
    <source>
        <dbReference type="EMBL" id="KAH9300245.1"/>
    </source>
</evidence>
<dbReference type="AlphaFoldDB" id="A0AA38CGR2"/>
<sequence length="78" mass="8601">CAKLALTVVLTVMITVMRSAQMEARVEEVFEEDFVVMVTTGEEGVSSRVEPISIVDLRSITNMNDWTCCSICGAKRSI</sequence>
<keyword evidence="1" id="KW-0732">Signal</keyword>
<accession>A0AA38CGR2</accession>
<comment type="caution">
    <text evidence="2">The sequence shown here is derived from an EMBL/GenBank/DDBJ whole genome shotgun (WGS) entry which is preliminary data.</text>
</comment>
<protein>
    <recommendedName>
        <fullName evidence="4">Secreted protein</fullName>
    </recommendedName>
</protein>
<evidence type="ECO:0008006" key="4">
    <source>
        <dbReference type="Google" id="ProtNLM"/>
    </source>
</evidence>
<keyword evidence="3" id="KW-1185">Reference proteome</keyword>
<evidence type="ECO:0000313" key="3">
    <source>
        <dbReference type="Proteomes" id="UP000824469"/>
    </source>
</evidence>
<dbReference type="Proteomes" id="UP000824469">
    <property type="component" value="Unassembled WGS sequence"/>
</dbReference>
<reference evidence="2 3" key="1">
    <citation type="journal article" date="2021" name="Nat. Plants">
        <title>The Taxus genome provides insights into paclitaxel biosynthesis.</title>
        <authorList>
            <person name="Xiong X."/>
            <person name="Gou J."/>
            <person name="Liao Q."/>
            <person name="Li Y."/>
            <person name="Zhou Q."/>
            <person name="Bi G."/>
            <person name="Li C."/>
            <person name="Du R."/>
            <person name="Wang X."/>
            <person name="Sun T."/>
            <person name="Guo L."/>
            <person name="Liang H."/>
            <person name="Lu P."/>
            <person name="Wu Y."/>
            <person name="Zhang Z."/>
            <person name="Ro D.K."/>
            <person name="Shang Y."/>
            <person name="Huang S."/>
            <person name="Yan J."/>
        </authorList>
    </citation>
    <scope>NUCLEOTIDE SEQUENCE [LARGE SCALE GENOMIC DNA]</scope>
    <source>
        <strain evidence="2">Ta-2019</strain>
    </source>
</reference>